<evidence type="ECO:0000313" key="2">
    <source>
        <dbReference type="Proteomes" id="UP000249986"/>
    </source>
</evidence>
<dbReference type="AlphaFoldDB" id="A0A2X2Y805"/>
<organism evidence="1 2">
    <name type="scientific">Clostridium perfringens</name>
    <dbReference type="NCBI Taxonomy" id="1502"/>
    <lineage>
        <taxon>Bacteria</taxon>
        <taxon>Bacillati</taxon>
        <taxon>Bacillota</taxon>
        <taxon>Clostridia</taxon>
        <taxon>Eubacteriales</taxon>
        <taxon>Clostridiaceae</taxon>
        <taxon>Clostridium</taxon>
    </lineage>
</organism>
<sequence>MRLRKDGPVYYKEKINKLIREAKENNLDVVVARSFYESIYLVFESKETHEKAKVKIYD</sequence>
<dbReference type="EMBL" id="UAWG01000012">
    <property type="protein sequence ID" value="SQB60294.1"/>
    <property type="molecule type" value="Genomic_DNA"/>
</dbReference>
<evidence type="ECO:0000313" key="1">
    <source>
        <dbReference type="EMBL" id="SQB60294.1"/>
    </source>
</evidence>
<accession>A0A2X2Y805</accession>
<gene>
    <name evidence="1" type="ORF">NCTC10719_01883</name>
</gene>
<dbReference type="RefSeq" id="WP_181481571.1">
    <property type="nucleotide sequence ID" value="NZ_UAWG01000012.1"/>
</dbReference>
<name>A0A2X2Y805_CLOPF</name>
<protein>
    <submittedName>
        <fullName evidence="1">Uncharacterized protein</fullName>
    </submittedName>
</protein>
<dbReference type="Proteomes" id="UP000249986">
    <property type="component" value="Unassembled WGS sequence"/>
</dbReference>
<proteinExistence type="predicted"/>
<reference evidence="1 2" key="1">
    <citation type="submission" date="2018-06" db="EMBL/GenBank/DDBJ databases">
        <authorList>
            <consortium name="Pathogen Informatics"/>
            <person name="Doyle S."/>
        </authorList>
    </citation>
    <scope>NUCLEOTIDE SEQUENCE [LARGE SCALE GENOMIC DNA]</scope>
    <source>
        <strain evidence="1 2">NCTC10719</strain>
    </source>
</reference>